<reference evidence="3" key="1">
    <citation type="submission" date="2016-02" db="EMBL/GenBank/DDBJ databases">
        <title>Draft genome sequence of Microdochium bolleyi, a fungal endophyte of beachgrass.</title>
        <authorList>
            <consortium name="DOE Joint Genome Institute"/>
            <person name="David A.S."/>
            <person name="May G."/>
            <person name="Haridas S."/>
            <person name="Lim J."/>
            <person name="Wang M."/>
            <person name="Labutti K."/>
            <person name="Lipzen A."/>
            <person name="Barry K."/>
            <person name="Grigoriev I.V."/>
        </authorList>
    </citation>
    <scope>NUCLEOTIDE SEQUENCE [LARGE SCALE GENOMIC DNA]</scope>
    <source>
        <strain evidence="3">J235TASD1</strain>
    </source>
</reference>
<dbReference type="Pfam" id="PF13847">
    <property type="entry name" value="Methyltransf_31"/>
    <property type="match status" value="1"/>
</dbReference>
<dbReference type="EMBL" id="KQ964265">
    <property type="protein sequence ID" value="KXJ86906.1"/>
    <property type="molecule type" value="Genomic_DNA"/>
</dbReference>
<name>A0A136IPQ3_9PEZI</name>
<dbReference type="InParanoid" id="A0A136IPQ3"/>
<dbReference type="AlphaFoldDB" id="A0A136IPQ3"/>
<dbReference type="Proteomes" id="UP000070501">
    <property type="component" value="Unassembled WGS sequence"/>
</dbReference>
<dbReference type="InterPro" id="IPR029063">
    <property type="entry name" value="SAM-dependent_MTases_sf"/>
</dbReference>
<dbReference type="OrthoDB" id="66144at2759"/>
<dbReference type="STRING" id="196109.A0A136IPQ3"/>
<gene>
    <name evidence="2" type="ORF">Micbo1qcDRAFT_218667</name>
</gene>
<dbReference type="InterPro" id="IPR025714">
    <property type="entry name" value="Methyltranfer_dom"/>
</dbReference>
<evidence type="ECO:0000259" key="1">
    <source>
        <dbReference type="Pfam" id="PF13847"/>
    </source>
</evidence>
<sequence>MTAPSTENKDHWSSEAYQKAADFVPKLATKVLQWLDPQPDDVILDLGCGDGVINIQVATDILARGSGRIHGTDASASMIDAARKAAGEKGLGEKCTFEVVDATALPSYPELQTGMVFNKAFSNAAMHWILRPEATRPAFFTGVRDALQQGGTFAFEMGGLGNVVEMRTALLMAVARRCGPEGLKKAMEFDPWFFPDEDWIRDMMEVQVGGWKIEKIEREYRPTPAAAGGKGVEGWVRLMGARFFEAIPDEKGREEAVAEVVQVLDQVCAKPGGGWQYGYVRLRAVVRKL</sequence>
<dbReference type="Gene3D" id="3.40.50.150">
    <property type="entry name" value="Vaccinia Virus protein VP39"/>
    <property type="match status" value="1"/>
</dbReference>
<dbReference type="PANTHER" id="PTHR43861:SF1">
    <property type="entry name" value="TRANS-ACONITATE 2-METHYLTRANSFERASE"/>
    <property type="match status" value="1"/>
</dbReference>
<dbReference type="SUPFAM" id="SSF53335">
    <property type="entry name" value="S-adenosyl-L-methionine-dependent methyltransferases"/>
    <property type="match status" value="1"/>
</dbReference>
<evidence type="ECO:0000313" key="3">
    <source>
        <dbReference type="Proteomes" id="UP000070501"/>
    </source>
</evidence>
<organism evidence="2 3">
    <name type="scientific">Microdochium bolleyi</name>
    <dbReference type="NCBI Taxonomy" id="196109"/>
    <lineage>
        <taxon>Eukaryota</taxon>
        <taxon>Fungi</taxon>
        <taxon>Dikarya</taxon>
        <taxon>Ascomycota</taxon>
        <taxon>Pezizomycotina</taxon>
        <taxon>Sordariomycetes</taxon>
        <taxon>Xylariomycetidae</taxon>
        <taxon>Xylariales</taxon>
        <taxon>Microdochiaceae</taxon>
        <taxon>Microdochium</taxon>
    </lineage>
</organism>
<feature type="domain" description="Methyltransferase" evidence="1">
    <location>
        <begin position="40"/>
        <end position="156"/>
    </location>
</feature>
<protein>
    <submittedName>
        <fullName evidence="2">S-adenosyl-L-methionine-dependent methyltransferase</fullName>
    </submittedName>
</protein>
<dbReference type="GO" id="GO:0032259">
    <property type="term" value="P:methylation"/>
    <property type="evidence" value="ECO:0007669"/>
    <property type="project" value="UniProtKB-KW"/>
</dbReference>
<keyword evidence="2" id="KW-0808">Transferase</keyword>
<evidence type="ECO:0000313" key="2">
    <source>
        <dbReference type="EMBL" id="KXJ86906.1"/>
    </source>
</evidence>
<dbReference type="GO" id="GO:0008168">
    <property type="term" value="F:methyltransferase activity"/>
    <property type="evidence" value="ECO:0007669"/>
    <property type="project" value="UniProtKB-KW"/>
</dbReference>
<keyword evidence="2" id="KW-0489">Methyltransferase</keyword>
<proteinExistence type="predicted"/>
<dbReference type="PANTHER" id="PTHR43861">
    <property type="entry name" value="TRANS-ACONITATE 2-METHYLTRANSFERASE-RELATED"/>
    <property type="match status" value="1"/>
</dbReference>
<dbReference type="CDD" id="cd02440">
    <property type="entry name" value="AdoMet_MTases"/>
    <property type="match status" value="1"/>
</dbReference>
<keyword evidence="3" id="KW-1185">Reference proteome</keyword>
<accession>A0A136IPQ3</accession>